<evidence type="ECO:0000256" key="1">
    <source>
        <dbReference type="SAM" id="Coils"/>
    </source>
</evidence>
<proteinExistence type="predicted"/>
<evidence type="ECO:0000313" key="4">
    <source>
        <dbReference type="Proteomes" id="UP001172684"/>
    </source>
</evidence>
<feature type="region of interest" description="Disordered" evidence="2">
    <location>
        <begin position="225"/>
        <end position="278"/>
    </location>
</feature>
<accession>A0ABQ9P6N1</accession>
<feature type="region of interest" description="Disordered" evidence="2">
    <location>
        <begin position="1"/>
        <end position="83"/>
    </location>
</feature>
<evidence type="ECO:0000256" key="2">
    <source>
        <dbReference type="SAM" id="MobiDB-lite"/>
    </source>
</evidence>
<dbReference type="InterPro" id="IPR037830">
    <property type="entry name" value="ZZZ3"/>
</dbReference>
<organism evidence="3 4">
    <name type="scientific">Coniosporium apollinis</name>
    <dbReference type="NCBI Taxonomy" id="61459"/>
    <lineage>
        <taxon>Eukaryota</taxon>
        <taxon>Fungi</taxon>
        <taxon>Dikarya</taxon>
        <taxon>Ascomycota</taxon>
        <taxon>Pezizomycotina</taxon>
        <taxon>Dothideomycetes</taxon>
        <taxon>Dothideomycetes incertae sedis</taxon>
        <taxon>Coniosporium</taxon>
    </lineage>
</organism>
<feature type="compositionally biased region" description="Polar residues" evidence="2">
    <location>
        <begin position="173"/>
        <end position="185"/>
    </location>
</feature>
<feature type="compositionally biased region" description="Low complexity" evidence="2">
    <location>
        <begin position="7"/>
        <end position="30"/>
    </location>
</feature>
<dbReference type="PANTHER" id="PTHR22705">
    <property type="entry name" value="ZINC FINGER, ZZ DOMAIN CONTAINING 3"/>
    <property type="match status" value="1"/>
</dbReference>
<feature type="compositionally biased region" description="Basic and acidic residues" evidence="2">
    <location>
        <begin position="263"/>
        <end position="278"/>
    </location>
</feature>
<sequence>MPALTFPSSYQTAPATSSPAATSSASYSSPEQFDAGSHSPPRPPVSPITPVASHAQLAPIENVEDVLPPPATKFMQPPLPVPISESENPDAIALRSSISLLQLQREKSKKDIKTLEQIKQAALADPEAFLKELTEGRLRGKHAVGDILGPTLADLISNVANQPYDELSRNEAQDSQNPAPEDNSSPLPPPAEAQSKFPLIPQPQNIFRTPPINWAKYHVVGESLDKLHEEQRQRPTPGQPSRGDPVGRAPVHVIAAPYSPFTDKPHPMQTRKDSKRLG</sequence>
<dbReference type="EMBL" id="JAPDRL010000003">
    <property type="protein sequence ID" value="KAJ9669244.1"/>
    <property type="molecule type" value="Genomic_DNA"/>
</dbReference>
<keyword evidence="4" id="KW-1185">Reference proteome</keyword>
<protein>
    <submittedName>
        <fullName evidence="3">Uncharacterized protein</fullName>
    </submittedName>
</protein>
<comment type="caution">
    <text evidence="3">The sequence shown here is derived from an EMBL/GenBank/DDBJ whole genome shotgun (WGS) entry which is preliminary data.</text>
</comment>
<feature type="compositionally biased region" description="Pro residues" evidence="2">
    <location>
        <begin position="67"/>
        <end position="81"/>
    </location>
</feature>
<keyword evidence="1" id="KW-0175">Coiled coil</keyword>
<evidence type="ECO:0000313" key="3">
    <source>
        <dbReference type="EMBL" id="KAJ9669244.1"/>
    </source>
</evidence>
<feature type="coiled-coil region" evidence="1">
    <location>
        <begin position="98"/>
        <end position="125"/>
    </location>
</feature>
<dbReference type="PANTHER" id="PTHR22705:SF0">
    <property type="entry name" value="ZZ-TYPE ZINC FINGER-CONTAINING PROTEIN 3"/>
    <property type="match status" value="1"/>
</dbReference>
<feature type="region of interest" description="Disordered" evidence="2">
    <location>
        <begin position="163"/>
        <end position="204"/>
    </location>
</feature>
<gene>
    <name evidence="3" type="ORF">H2201_000596</name>
</gene>
<reference evidence="3" key="1">
    <citation type="submission" date="2022-10" db="EMBL/GenBank/DDBJ databases">
        <title>Culturing micro-colonial fungi from biological soil crusts in the Mojave desert and describing Neophaeococcomyces mojavensis, and introducing the new genera and species Taxawa tesnikishii.</title>
        <authorList>
            <person name="Kurbessoian T."/>
            <person name="Stajich J.E."/>
        </authorList>
    </citation>
    <scope>NUCLEOTIDE SEQUENCE</scope>
    <source>
        <strain evidence="3">TK_1</strain>
    </source>
</reference>
<dbReference type="Proteomes" id="UP001172684">
    <property type="component" value="Unassembled WGS sequence"/>
</dbReference>
<name>A0ABQ9P6N1_9PEZI</name>